<keyword evidence="4" id="KW-0804">Transcription</keyword>
<dbReference type="Proteomes" id="UP000003165">
    <property type="component" value="Unassembled WGS sequence"/>
</dbReference>
<dbReference type="InterPro" id="IPR005119">
    <property type="entry name" value="LysR_subst-bd"/>
</dbReference>
<dbReference type="CDD" id="cd05466">
    <property type="entry name" value="PBP2_LTTR_substrate"/>
    <property type="match status" value="1"/>
</dbReference>
<dbReference type="EMBL" id="ACIS01000002">
    <property type="protein sequence ID" value="EEG09651.1"/>
    <property type="molecule type" value="Genomic_DNA"/>
</dbReference>
<dbReference type="PANTHER" id="PTHR30126">
    <property type="entry name" value="HTH-TYPE TRANSCRIPTIONAL REGULATOR"/>
    <property type="match status" value="1"/>
</dbReference>
<proteinExistence type="inferred from homology"/>
<dbReference type="SUPFAM" id="SSF46785">
    <property type="entry name" value="Winged helix' DNA-binding domain"/>
    <property type="match status" value="1"/>
</dbReference>
<dbReference type="PRINTS" id="PR00039">
    <property type="entry name" value="HTHLYSR"/>
</dbReference>
<evidence type="ECO:0000313" key="6">
    <source>
        <dbReference type="EMBL" id="EEG09651.1"/>
    </source>
</evidence>
<dbReference type="RefSeq" id="WP_008952687.1">
    <property type="nucleotide sequence ID" value="NZ_ACIS01000002.1"/>
</dbReference>
<comment type="similarity">
    <text evidence="1">Belongs to the LysR transcriptional regulatory family.</text>
</comment>
<dbReference type="AlphaFoldDB" id="B9Z0P5"/>
<dbReference type="InterPro" id="IPR036390">
    <property type="entry name" value="WH_DNA-bd_sf"/>
</dbReference>
<dbReference type="FunFam" id="1.10.10.10:FF:000001">
    <property type="entry name" value="LysR family transcriptional regulator"/>
    <property type="match status" value="1"/>
</dbReference>
<dbReference type="SUPFAM" id="SSF53850">
    <property type="entry name" value="Periplasmic binding protein-like II"/>
    <property type="match status" value="1"/>
</dbReference>
<dbReference type="Pfam" id="PF00126">
    <property type="entry name" value="HTH_1"/>
    <property type="match status" value="1"/>
</dbReference>
<evidence type="ECO:0000256" key="3">
    <source>
        <dbReference type="ARBA" id="ARBA00023125"/>
    </source>
</evidence>
<dbReference type="Gene3D" id="3.40.190.10">
    <property type="entry name" value="Periplasmic binding protein-like II"/>
    <property type="match status" value="2"/>
</dbReference>
<keyword evidence="3" id="KW-0238">DNA-binding</keyword>
<protein>
    <submittedName>
        <fullName evidence="6">Transcriptional regulator, LysR family</fullName>
    </submittedName>
</protein>
<dbReference type="GO" id="GO:0003700">
    <property type="term" value="F:DNA-binding transcription factor activity"/>
    <property type="evidence" value="ECO:0007669"/>
    <property type="project" value="InterPro"/>
</dbReference>
<dbReference type="PANTHER" id="PTHR30126:SF40">
    <property type="entry name" value="HTH-TYPE TRANSCRIPTIONAL REGULATOR GLTR"/>
    <property type="match status" value="1"/>
</dbReference>
<evidence type="ECO:0000259" key="5">
    <source>
        <dbReference type="PROSITE" id="PS50931"/>
    </source>
</evidence>
<dbReference type="InterPro" id="IPR036388">
    <property type="entry name" value="WH-like_DNA-bd_sf"/>
</dbReference>
<keyword evidence="7" id="KW-1185">Reference proteome</keyword>
<gene>
    <name evidence="6" type="ORF">FuraDRAFT_0667</name>
</gene>
<evidence type="ECO:0000256" key="1">
    <source>
        <dbReference type="ARBA" id="ARBA00009437"/>
    </source>
</evidence>
<name>B9Z0P5_9NEIS</name>
<organism evidence="6 7">
    <name type="scientific">Pseudogulbenkiania ferrooxidans 2002</name>
    <dbReference type="NCBI Taxonomy" id="279714"/>
    <lineage>
        <taxon>Bacteria</taxon>
        <taxon>Pseudomonadati</taxon>
        <taxon>Pseudomonadota</taxon>
        <taxon>Betaproteobacteria</taxon>
        <taxon>Neisseriales</taxon>
        <taxon>Chromobacteriaceae</taxon>
        <taxon>Pseudogulbenkiania</taxon>
    </lineage>
</organism>
<accession>B9Z0P5</accession>
<dbReference type="InterPro" id="IPR000847">
    <property type="entry name" value="LysR_HTH_N"/>
</dbReference>
<sequence length="306" mass="33762">MLKIKLSQLEMLVAVVDFGGFSAAATELDCTQSRISHAISELETSLGTRLLHRSRAGCTLTEAGHPVVAKARQMLHIGQSMMDSAQHLGSLAGKVRIACFRSAGTYLIPPALESLSREYPQIHVEVDDGFPDYLEIATHVKQGLADIGVIRMTADKGLISLPFVHDDYVLVLPSSVMITHPLDWNQLAHLPFIQLSAQGMQWVIEQCRANGFTNVPVRKQANESGIVGLVAEGLGFSILPRLSIFPEPPEVNVCSLPMTCQRNLAFILSADCRRDKTIETVLRFIRDKQLIRKTRPFKAGVISFDY</sequence>
<feature type="domain" description="HTH lysR-type" evidence="5">
    <location>
        <begin position="4"/>
        <end position="61"/>
    </location>
</feature>
<evidence type="ECO:0000313" key="7">
    <source>
        <dbReference type="Proteomes" id="UP000003165"/>
    </source>
</evidence>
<evidence type="ECO:0000256" key="4">
    <source>
        <dbReference type="ARBA" id="ARBA00023163"/>
    </source>
</evidence>
<keyword evidence="2" id="KW-0805">Transcription regulation</keyword>
<dbReference type="eggNOG" id="COG0583">
    <property type="taxonomic scope" value="Bacteria"/>
</dbReference>
<dbReference type="PROSITE" id="PS50931">
    <property type="entry name" value="HTH_LYSR"/>
    <property type="match status" value="1"/>
</dbReference>
<reference evidence="6 7" key="1">
    <citation type="submission" date="2009-02" db="EMBL/GenBank/DDBJ databases">
        <title>Sequencing of the draft genome and assembly of Lutiella nitroferrum 2002.</title>
        <authorList>
            <consortium name="US DOE Joint Genome Institute (JGI-PGF)"/>
            <person name="Lucas S."/>
            <person name="Copeland A."/>
            <person name="Lapidus A."/>
            <person name="Glavina del Rio T."/>
            <person name="Tice H."/>
            <person name="Bruce D."/>
            <person name="Goodwin L."/>
            <person name="Pitluck S."/>
            <person name="Larimer F."/>
            <person name="Land M.L."/>
            <person name="Hauser L."/>
            <person name="Coates J.D."/>
        </authorList>
    </citation>
    <scope>NUCLEOTIDE SEQUENCE [LARGE SCALE GENOMIC DNA]</scope>
    <source>
        <strain evidence="6 7">2002</strain>
    </source>
</reference>
<dbReference type="Gene3D" id="1.10.10.10">
    <property type="entry name" value="Winged helix-like DNA-binding domain superfamily/Winged helix DNA-binding domain"/>
    <property type="match status" value="1"/>
</dbReference>
<dbReference type="Pfam" id="PF03466">
    <property type="entry name" value="LysR_substrate"/>
    <property type="match status" value="1"/>
</dbReference>
<comment type="caution">
    <text evidence="6">The sequence shown here is derived from an EMBL/GenBank/DDBJ whole genome shotgun (WGS) entry which is preliminary data.</text>
</comment>
<evidence type="ECO:0000256" key="2">
    <source>
        <dbReference type="ARBA" id="ARBA00023015"/>
    </source>
</evidence>
<dbReference type="GO" id="GO:0000976">
    <property type="term" value="F:transcription cis-regulatory region binding"/>
    <property type="evidence" value="ECO:0007669"/>
    <property type="project" value="TreeGrafter"/>
</dbReference>